<evidence type="ECO:0000256" key="1">
    <source>
        <dbReference type="SAM" id="MobiDB-lite"/>
    </source>
</evidence>
<dbReference type="GO" id="GO:0030435">
    <property type="term" value="P:sporulation resulting in formation of a cellular spore"/>
    <property type="evidence" value="ECO:0007669"/>
    <property type="project" value="InterPro"/>
</dbReference>
<comment type="caution">
    <text evidence="2">The sequence shown here is derived from an EMBL/GenBank/DDBJ whole genome shotgun (WGS) entry which is preliminary data.</text>
</comment>
<protein>
    <submittedName>
        <fullName evidence="2">YhcN/YlaJ family sporulation lipoprotein</fullName>
    </submittedName>
</protein>
<reference evidence="2 3" key="1">
    <citation type="submission" date="2019-11" db="EMBL/GenBank/DDBJ databases">
        <authorList>
            <person name="Li J."/>
        </authorList>
    </citation>
    <scope>NUCLEOTIDE SEQUENCE [LARGE SCALE GENOMIC DNA]</scope>
    <source>
        <strain evidence="2 3">J4</strain>
    </source>
</reference>
<dbReference type="InterPro" id="IPR014247">
    <property type="entry name" value="Spore_lipoprot_YhcN/YlaJ"/>
</dbReference>
<dbReference type="OrthoDB" id="1707228at2"/>
<feature type="region of interest" description="Disordered" evidence="1">
    <location>
        <begin position="42"/>
        <end position="108"/>
    </location>
</feature>
<dbReference type="NCBIfam" id="TIGR02898">
    <property type="entry name" value="spore_YhcN_YlaJ"/>
    <property type="match status" value="1"/>
</dbReference>
<keyword evidence="2" id="KW-0449">Lipoprotein</keyword>
<dbReference type="PROSITE" id="PS51257">
    <property type="entry name" value="PROKAR_LIPOPROTEIN"/>
    <property type="match status" value="1"/>
</dbReference>
<organism evidence="2 3">
    <name type="scientific">Salinibacillus xinjiangensis</name>
    <dbReference type="NCBI Taxonomy" id="1229268"/>
    <lineage>
        <taxon>Bacteria</taxon>
        <taxon>Bacillati</taxon>
        <taxon>Bacillota</taxon>
        <taxon>Bacilli</taxon>
        <taxon>Bacillales</taxon>
        <taxon>Bacillaceae</taxon>
        <taxon>Salinibacillus</taxon>
    </lineage>
</organism>
<dbReference type="RefSeq" id="WP_153728760.1">
    <property type="nucleotide sequence ID" value="NZ_WJNH01000006.1"/>
</dbReference>
<proteinExistence type="predicted"/>
<dbReference type="Proteomes" id="UP000480185">
    <property type="component" value="Unassembled WGS sequence"/>
</dbReference>
<gene>
    <name evidence="2" type="ORF">GH754_11125</name>
</gene>
<dbReference type="EMBL" id="WJNH01000006">
    <property type="protein sequence ID" value="MRG86861.1"/>
    <property type="molecule type" value="Genomic_DNA"/>
</dbReference>
<evidence type="ECO:0000313" key="2">
    <source>
        <dbReference type="EMBL" id="MRG86861.1"/>
    </source>
</evidence>
<keyword evidence="3" id="KW-1185">Reference proteome</keyword>
<dbReference type="Pfam" id="PF09580">
    <property type="entry name" value="Spore_YhcN_YlaJ"/>
    <property type="match status" value="1"/>
</dbReference>
<feature type="compositionally biased region" description="Low complexity" evidence="1">
    <location>
        <begin position="78"/>
        <end position="95"/>
    </location>
</feature>
<dbReference type="InterPro" id="IPR019076">
    <property type="entry name" value="Spore_lipoprot_YhcN/YlaJ-like"/>
</dbReference>
<name>A0A6G1X780_9BACI</name>
<evidence type="ECO:0000313" key="3">
    <source>
        <dbReference type="Proteomes" id="UP000480185"/>
    </source>
</evidence>
<feature type="compositionally biased region" description="Basic and acidic residues" evidence="1">
    <location>
        <begin position="49"/>
        <end position="59"/>
    </location>
</feature>
<dbReference type="AlphaFoldDB" id="A0A6G1X780"/>
<sequence length="239" mass="26438">MNKVRLIGASLITAVTLVGCQGGNEEGLMNGDNNGLEPVRYNNTTDIAPNRERNDRNDMGPRYNNAENLGVDNGNQDNINGRFNTNDGNNNGATNVRDENNNRGLNGHNNDGLTRNTNDGNNNHNQYDVAEKAADRITDEVNEVDEAYVFAGNENAYVAVTLNENNNNEDLTNDLKQRISRAVKATDEDIDDVFVSANPNFFNQAGDYADQLENGEPMEGLFEEMGDVFNRIFPTNTDR</sequence>
<accession>A0A6G1X780</accession>